<name>A0A928V836_9GAMM</name>
<keyword evidence="2 3" id="KW-0378">Hydrolase</keyword>
<proteinExistence type="inferred from homology"/>
<dbReference type="AlphaFoldDB" id="A0A928V836"/>
<comment type="similarity">
    <text evidence="1">Belongs to the esterase D family.</text>
</comment>
<dbReference type="InterPro" id="IPR052558">
    <property type="entry name" value="Siderophore_Hydrolase_D"/>
</dbReference>
<gene>
    <name evidence="3" type="ORF">C4F51_11450</name>
</gene>
<accession>A0A928V836</accession>
<evidence type="ECO:0000256" key="1">
    <source>
        <dbReference type="ARBA" id="ARBA00005622"/>
    </source>
</evidence>
<comment type="caution">
    <text evidence="3">The sequence shown here is derived from an EMBL/GenBank/DDBJ whole genome shotgun (WGS) entry which is preliminary data.</text>
</comment>
<organism evidence="3 4">
    <name type="scientific">Cellvibrio polysaccharolyticus</name>
    <dbReference type="NCBI Taxonomy" id="2082724"/>
    <lineage>
        <taxon>Bacteria</taxon>
        <taxon>Pseudomonadati</taxon>
        <taxon>Pseudomonadota</taxon>
        <taxon>Gammaproteobacteria</taxon>
        <taxon>Cellvibrionales</taxon>
        <taxon>Cellvibrionaceae</taxon>
        <taxon>Cellvibrio</taxon>
    </lineage>
</organism>
<dbReference type="InterPro" id="IPR029058">
    <property type="entry name" value="AB_hydrolase_fold"/>
</dbReference>
<dbReference type="SUPFAM" id="SSF53474">
    <property type="entry name" value="alpha/beta-Hydrolases"/>
    <property type="match status" value="1"/>
</dbReference>
<dbReference type="PANTHER" id="PTHR40841:SF2">
    <property type="entry name" value="SIDEROPHORE-DEGRADING ESTERASE (EUROFUNG)"/>
    <property type="match status" value="1"/>
</dbReference>
<protein>
    <submittedName>
        <fullName evidence="3">Alpha/beta hydrolase</fullName>
    </submittedName>
</protein>
<dbReference type="Pfam" id="PF00756">
    <property type="entry name" value="Esterase"/>
    <property type="match status" value="1"/>
</dbReference>
<dbReference type="EMBL" id="PRDL01000001">
    <property type="protein sequence ID" value="MBE8717799.1"/>
    <property type="molecule type" value="Genomic_DNA"/>
</dbReference>
<dbReference type="Proteomes" id="UP000652567">
    <property type="component" value="Unassembled WGS sequence"/>
</dbReference>
<reference evidence="3" key="1">
    <citation type="submission" date="2018-07" db="EMBL/GenBank/DDBJ databases">
        <title>Genome assembly of strain Ka43.</title>
        <authorList>
            <person name="Kukolya J."/>
            <person name="Nagy I."/>
            <person name="Horvath B."/>
            <person name="Toth A."/>
        </authorList>
    </citation>
    <scope>NUCLEOTIDE SEQUENCE</scope>
    <source>
        <strain evidence="3">KB43</strain>
    </source>
</reference>
<dbReference type="InterPro" id="IPR000801">
    <property type="entry name" value="Esterase-like"/>
</dbReference>
<keyword evidence="4" id="KW-1185">Reference proteome</keyword>
<dbReference type="GO" id="GO:0016788">
    <property type="term" value="F:hydrolase activity, acting on ester bonds"/>
    <property type="evidence" value="ECO:0007669"/>
    <property type="project" value="TreeGrafter"/>
</dbReference>
<evidence type="ECO:0000256" key="2">
    <source>
        <dbReference type="ARBA" id="ARBA00022801"/>
    </source>
</evidence>
<evidence type="ECO:0000313" key="3">
    <source>
        <dbReference type="EMBL" id="MBE8717799.1"/>
    </source>
</evidence>
<dbReference type="PANTHER" id="PTHR40841">
    <property type="entry name" value="SIDEROPHORE TRIACETYLFUSARININE C ESTERASE"/>
    <property type="match status" value="1"/>
</dbReference>
<dbReference type="Gene3D" id="3.40.50.1820">
    <property type="entry name" value="alpha/beta hydrolase"/>
    <property type="match status" value="1"/>
</dbReference>
<sequence length="295" mass="33595">MMRLIKIYTGILLWLFAGNLLADQKIPFELPRSEVISIPDRKNDRVYEIHIQLPAKYQEDKKYPVVYMTDSPYTFPIVTGAARYPVNNERMRDVMFVGISWQTGYSPAASRRRDYTPTVDALWANDPAAEADKHLEFIRNEVIPYIDTRFSTEITNRTYVGNSLGGLFGFYILLNNPYLFKNYVIGSPSVWWGEKHILAAEAKTKLPADLAVNIFIAVGADEIPGRDSPKNDMVGQAREMFDRLKARDLKNSKFEMRVIEHANHATAFPVTSAQGLWWLFNNDTGDKRGVANPAP</sequence>
<evidence type="ECO:0000313" key="4">
    <source>
        <dbReference type="Proteomes" id="UP000652567"/>
    </source>
</evidence>